<protein>
    <submittedName>
        <fullName evidence="4">Uncharacterized protein</fullName>
    </submittedName>
</protein>
<dbReference type="InterPro" id="IPR036770">
    <property type="entry name" value="Ankyrin_rpt-contain_sf"/>
</dbReference>
<dbReference type="AlphaFoldDB" id="A0A382G1V2"/>
<dbReference type="PROSITE" id="PS50297">
    <property type="entry name" value="ANK_REP_REGION"/>
    <property type="match status" value="1"/>
</dbReference>
<accession>A0A382G1V2</accession>
<evidence type="ECO:0000256" key="2">
    <source>
        <dbReference type="ARBA" id="ARBA00023043"/>
    </source>
</evidence>
<reference evidence="4" key="1">
    <citation type="submission" date="2018-05" db="EMBL/GenBank/DDBJ databases">
        <authorList>
            <person name="Lanie J.A."/>
            <person name="Ng W.-L."/>
            <person name="Kazmierczak K.M."/>
            <person name="Andrzejewski T.M."/>
            <person name="Davidsen T.M."/>
            <person name="Wayne K.J."/>
            <person name="Tettelin H."/>
            <person name="Glass J.I."/>
            <person name="Rusch D."/>
            <person name="Podicherti R."/>
            <person name="Tsui H.-C.T."/>
            <person name="Winkler M.E."/>
        </authorList>
    </citation>
    <scope>NUCLEOTIDE SEQUENCE</scope>
</reference>
<feature type="compositionally biased region" description="Polar residues" evidence="3">
    <location>
        <begin position="23"/>
        <end position="34"/>
    </location>
</feature>
<keyword evidence="2" id="KW-0040">ANK repeat</keyword>
<sequence length="131" mass="13798">MKHLLLTTIAAGLLAGCGKFRQSPDTESNETVNKPAQPAQPPEPENTADEKALLFASDSGDVEAVKQQLAMGTHVNVKNGDGMSPLHFAAKNGHREIADLLISKGANLAAKDAEGWTALHLASYEGHAETT</sequence>
<evidence type="ECO:0000256" key="3">
    <source>
        <dbReference type="SAM" id="MobiDB-lite"/>
    </source>
</evidence>
<dbReference type="PANTHER" id="PTHR24171">
    <property type="entry name" value="ANKYRIN REPEAT DOMAIN-CONTAINING PROTEIN 39-RELATED"/>
    <property type="match status" value="1"/>
</dbReference>
<organism evidence="4">
    <name type="scientific">marine metagenome</name>
    <dbReference type="NCBI Taxonomy" id="408172"/>
    <lineage>
        <taxon>unclassified sequences</taxon>
        <taxon>metagenomes</taxon>
        <taxon>ecological metagenomes</taxon>
    </lineage>
</organism>
<dbReference type="InterPro" id="IPR002110">
    <property type="entry name" value="Ankyrin_rpt"/>
</dbReference>
<dbReference type="PROSITE" id="PS50088">
    <property type="entry name" value="ANK_REPEAT"/>
    <property type="match status" value="1"/>
</dbReference>
<dbReference type="SUPFAM" id="SSF48403">
    <property type="entry name" value="Ankyrin repeat"/>
    <property type="match status" value="1"/>
</dbReference>
<feature type="non-terminal residue" evidence="4">
    <location>
        <position position="131"/>
    </location>
</feature>
<evidence type="ECO:0000256" key="1">
    <source>
        <dbReference type="ARBA" id="ARBA00022737"/>
    </source>
</evidence>
<dbReference type="PROSITE" id="PS51257">
    <property type="entry name" value="PROKAR_LIPOPROTEIN"/>
    <property type="match status" value="1"/>
</dbReference>
<dbReference type="Gene3D" id="1.25.40.20">
    <property type="entry name" value="Ankyrin repeat-containing domain"/>
    <property type="match status" value="1"/>
</dbReference>
<dbReference type="SMART" id="SM00248">
    <property type="entry name" value="ANK"/>
    <property type="match status" value="1"/>
</dbReference>
<name>A0A382G1V2_9ZZZZ</name>
<gene>
    <name evidence="4" type="ORF">METZ01_LOCUS221713</name>
</gene>
<dbReference type="PANTHER" id="PTHR24171:SF9">
    <property type="entry name" value="ANKYRIN REPEAT DOMAIN-CONTAINING PROTEIN 39"/>
    <property type="match status" value="1"/>
</dbReference>
<keyword evidence="1" id="KW-0677">Repeat</keyword>
<proteinExistence type="predicted"/>
<dbReference type="Pfam" id="PF12796">
    <property type="entry name" value="Ank_2"/>
    <property type="match status" value="1"/>
</dbReference>
<evidence type="ECO:0000313" key="4">
    <source>
        <dbReference type="EMBL" id="SVB68859.1"/>
    </source>
</evidence>
<feature type="region of interest" description="Disordered" evidence="3">
    <location>
        <begin position="19"/>
        <end position="48"/>
    </location>
</feature>
<dbReference type="EMBL" id="UINC01052940">
    <property type="protein sequence ID" value="SVB68859.1"/>
    <property type="molecule type" value="Genomic_DNA"/>
</dbReference>